<evidence type="ECO:0000256" key="1">
    <source>
        <dbReference type="SAM" id="MobiDB-lite"/>
    </source>
</evidence>
<reference evidence="2" key="2">
    <citation type="journal article" date="2015" name="Fish Shellfish Immunol.">
        <title>Early steps in the European eel (Anguilla anguilla)-Vibrio vulnificus interaction in the gills: Role of the RtxA13 toxin.</title>
        <authorList>
            <person name="Callol A."/>
            <person name="Pajuelo D."/>
            <person name="Ebbesson L."/>
            <person name="Teles M."/>
            <person name="MacKenzie S."/>
            <person name="Amaro C."/>
        </authorList>
    </citation>
    <scope>NUCLEOTIDE SEQUENCE</scope>
</reference>
<organism evidence="2">
    <name type="scientific">Anguilla anguilla</name>
    <name type="common">European freshwater eel</name>
    <name type="synonym">Muraena anguilla</name>
    <dbReference type="NCBI Taxonomy" id="7936"/>
    <lineage>
        <taxon>Eukaryota</taxon>
        <taxon>Metazoa</taxon>
        <taxon>Chordata</taxon>
        <taxon>Craniata</taxon>
        <taxon>Vertebrata</taxon>
        <taxon>Euteleostomi</taxon>
        <taxon>Actinopterygii</taxon>
        <taxon>Neopterygii</taxon>
        <taxon>Teleostei</taxon>
        <taxon>Anguilliformes</taxon>
        <taxon>Anguillidae</taxon>
        <taxon>Anguilla</taxon>
    </lineage>
</organism>
<name>A0A0E9S9D8_ANGAN</name>
<reference evidence="2" key="1">
    <citation type="submission" date="2014-11" db="EMBL/GenBank/DDBJ databases">
        <authorList>
            <person name="Amaro Gonzalez C."/>
        </authorList>
    </citation>
    <scope>NUCLEOTIDE SEQUENCE</scope>
</reference>
<proteinExistence type="predicted"/>
<feature type="region of interest" description="Disordered" evidence="1">
    <location>
        <begin position="1"/>
        <end position="21"/>
    </location>
</feature>
<dbReference type="AlphaFoldDB" id="A0A0E9S9D8"/>
<sequence>MSDSDSLNALKHTSAWEIHRD</sequence>
<dbReference type="EMBL" id="GBXM01070696">
    <property type="protein sequence ID" value="JAH37881.1"/>
    <property type="molecule type" value="Transcribed_RNA"/>
</dbReference>
<accession>A0A0E9S9D8</accession>
<protein>
    <submittedName>
        <fullName evidence="2">Uncharacterized protein</fullName>
    </submittedName>
</protein>
<evidence type="ECO:0000313" key="2">
    <source>
        <dbReference type="EMBL" id="JAH37881.1"/>
    </source>
</evidence>